<proteinExistence type="predicted"/>
<dbReference type="AlphaFoldDB" id="A0A2J8NC77"/>
<comment type="caution">
    <text evidence="1">The sequence shown here is derived from an EMBL/GenBank/DDBJ whole genome shotgun (WGS) entry which is preliminary data.</text>
</comment>
<dbReference type="Proteomes" id="UP000236370">
    <property type="component" value="Unassembled WGS sequence"/>
</dbReference>
<dbReference type="EMBL" id="NBAG03000232">
    <property type="protein sequence ID" value="PNI69387.1"/>
    <property type="molecule type" value="Genomic_DNA"/>
</dbReference>
<sequence>KGVVNTAVSAAVQAVRGRGRGTLTRGAFVGATAAPGYIAPGYGTPYGYSTAAPAYEATLKEYGSHHLGGKKPMEIGTWGTQES</sequence>
<evidence type="ECO:0000313" key="2">
    <source>
        <dbReference type="Proteomes" id="UP000236370"/>
    </source>
</evidence>
<accession>A0A2J8NC77</accession>
<evidence type="ECO:0000313" key="1">
    <source>
        <dbReference type="EMBL" id="PNI69387.1"/>
    </source>
</evidence>
<feature type="non-terminal residue" evidence="1">
    <location>
        <position position="1"/>
    </location>
</feature>
<name>A0A2J8NC77_PANTR</name>
<reference evidence="1 2" key="1">
    <citation type="submission" date="2017-12" db="EMBL/GenBank/DDBJ databases">
        <title>High-resolution comparative analysis of great ape genomes.</title>
        <authorList>
            <person name="Pollen A."/>
            <person name="Hastie A."/>
            <person name="Hormozdiari F."/>
            <person name="Dougherty M."/>
            <person name="Liu R."/>
            <person name="Chaisson M."/>
            <person name="Hoppe E."/>
            <person name="Hill C."/>
            <person name="Pang A."/>
            <person name="Hillier L."/>
            <person name="Baker C."/>
            <person name="Armstrong J."/>
            <person name="Shendure J."/>
            <person name="Paten B."/>
            <person name="Wilson R."/>
            <person name="Chao H."/>
            <person name="Schneider V."/>
            <person name="Ventura M."/>
            <person name="Kronenberg Z."/>
            <person name="Murali S."/>
            <person name="Gordon D."/>
            <person name="Cantsilieris S."/>
            <person name="Munson K."/>
            <person name="Nelson B."/>
            <person name="Raja A."/>
            <person name="Underwood J."/>
            <person name="Diekhans M."/>
            <person name="Fiddes I."/>
            <person name="Haussler D."/>
            <person name="Eichler E."/>
        </authorList>
    </citation>
    <scope>NUCLEOTIDE SEQUENCE [LARGE SCALE GENOMIC DNA]</scope>
    <source>
        <strain evidence="1">Yerkes chimp pedigree #C0471</strain>
    </source>
</reference>
<gene>
    <name evidence="1" type="ORF">CK820_G0012381</name>
</gene>
<protein>
    <submittedName>
        <fullName evidence="1">STRBP isoform 9</fullName>
    </submittedName>
</protein>
<organism evidence="1 2">
    <name type="scientific">Pan troglodytes</name>
    <name type="common">Chimpanzee</name>
    <dbReference type="NCBI Taxonomy" id="9598"/>
    <lineage>
        <taxon>Eukaryota</taxon>
        <taxon>Metazoa</taxon>
        <taxon>Chordata</taxon>
        <taxon>Craniata</taxon>
        <taxon>Vertebrata</taxon>
        <taxon>Euteleostomi</taxon>
        <taxon>Mammalia</taxon>
        <taxon>Eutheria</taxon>
        <taxon>Euarchontoglires</taxon>
        <taxon>Primates</taxon>
        <taxon>Haplorrhini</taxon>
        <taxon>Catarrhini</taxon>
        <taxon>Hominidae</taxon>
        <taxon>Pan</taxon>
    </lineage>
</organism>